<evidence type="ECO:0000313" key="3">
    <source>
        <dbReference type="Proteomes" id="UP000191518"/>
    </source>
</evidence>
<proteinExistence type="predicted"/>
<organism evidence="2 3">
    <name type="scientific">Penicillium vulpinum</name>
    <dbReference type="NCBI Taxonomy" id="29845"/>
    <lineage>
        <taxon>Eukaryota</taxon>
        <taxon>Fungi</taxon>
        <taxon>Dikarya</taxon>
        <taxon>Ascomycota</taxon>
        <taxon>Pezizomycotina</taxon>
        <taxon>Eurotiomycetes</taxon>
        <taxon>Eurotiomycetidae</taxon>
        <taxon>Eurotiales</taxon>
        <taxon>Aspergillaceae</taxon>
        <taxon>Penicillium</taxon>
    </lineage>
</organism>
<dbReference type="EMBL" id="MDYP01000030">
    <property type="protein sequence ID" value="OQE04764.1"/>
    <property type="molecule type" value="Genomic_DNA"/>
</dbReference>
<reference evidence="3" key="1">
    <citation type="journal article" date="2017" name="Nat. Microbiol.">
        <title>Global analysis of biosynthetic gene clusters reveals vast potential of secondary metabolite production in Penicillium species.</title>
        <authorList>
            <person name="Nielsen J.C."/>
            <person name="Grijseels S."/>
            <person name="Prigent S."/>
            <person name="Ji B."/>
            <person name="Dainat J."/>
            <person name="Nielsen K.F."/>
            <person name="Frisvad J.C."/>
            <person name="Workman M."/>
            <person name="Nielsen J."/>
        </authorList>
    </citation>
    <scope>NUCLEOTIDE SEQUENCE [LARGE SCALE GENOMIC DNA]</scope>
    <source>
        <strain evidence="3">IBT 29486</strain>
    </source>
</reference>
<keyword evidence="3" id="KW-1185">Reference proteome</keyword>
<accession>A0A1V6RTE2</accession>
<comment type="caution">
    <text evidence="2">The sequence shown here is derived from an EMBL/GenBank/DDBJ whole genome shotgun (WGS) entry which is preliminary data.</text>
</comment>
<evidence type="ECO:0000313" key="2">
    <source>
        <dbReference type="EMBL" id="OQE04764.1"/>
    </source>
</evidence>
<sequence length="98" mass="10682">MSSNQENAAAVAEPASTESLQQAEVKGDALIARDEVMRNPILEREHIQANICAALENDAQIVRLQIVWDNLDPGYIKSIIPAVSAARLQLSKKSWSGL</sequence>
<evidence type="ECO:0000256" key="1">
    <source>
        <dbReference type="SAM" id="MobiDB-lite"/>
    </source>
</evidence>
<name>A0A1V6RTE2_9EURO</name>
<protein>
    <submittedName>
        <fullName evidence="2">Uncharacterized protein</fullName>
    </submittedName>
</protein>
<dbReference type="Proteomes" id="UP000191518">
    <property type="component" value="Unassembled WGS sequence"/>
</dbReference>
<feature type="region of interest" description="Disordered" evidence="1">
    <location>
        <begin position="1"/>
        <end position="21"/>
    </location>
</feature>
<dbReference type="AlphaFoldDB" id="A0A1V6RTE2"/>
<gene>
    <name evidence="2" type="ORF">PENVUL_c030G06390</name>
</gene>